<keyword evidence="1" id="KW-1133">Transmembrane helix</keyword>
<reference evidence="3 5" key="2">
    <citation type="submission" date="2018-08" db="EMBL/GenBank/DDBJ databases">
        <title>Brachybacterium saurashtrense DSM 23186.</title>
        <authorList>
            <person name="Li Y."/>
        </authorList>
    </citation>
    <scope>NUCLEOTIDE SEQUENCE [LARGE SCALE GENOMIC DNA]</scope>
    <source>
        <strain evidence="3 5">DSM 23186</strain>
    </source>
</reference>
<dbReference type="EMBL" id="QSWH01000006">
    <property type="protein sequence ID" value="RRR21608.1"/>
    <property type="molecule type" value="Genomic_DNA"/>
</dbReference>
<dbReference type="Proteomes" id="UP000254236">
    <property type="component" value="Chromosome"/>
</dbReference>
<dbReference type="OrthoDB" id="5245026at2"/>
<dbReference type="KEGG" id="bsau:DWV08_04400"/>
<dbReference type="Proteomes" id="UP000282185">
    <property type="component" value="Unassembled WGS sequence"/>
</dbReference>
<dbReference type="AlphaFoldDB" id="A0A345YLX2"/>
<sequence length="141" mass="15461">MTLDRPAGGETTRETRASPEHPPAWAVLRGARFLVYVLYVYVLVTEVVLVLGFILLLFGANPDASFVQWVYRALERSMEPFRGIFSPIDLGKTGNQVEAVLDTSILFAMIVYGVVALALRAGIDWAALRLYRMGASKGGAL</sequence>
<feature type="transmembrane region" description="Helical" evidence="1">
    <location>
        <begin position="33"/>
        <end position="58"/>
    </location>
</feature>
<evidence type="ECO:0000256" key="1">
    <source>
        <dbReference type="SAM" id="Phobius"/>
    </source>
</evidence>
<accession>A0A345YLX2</accession>
<keyword evidence="1" id="KW-0472">Membrane</keyword>
<evidence type="ECO:0000313" key="4">
    <source>
        <dbReference type="Proteomes" id="UP000254236"/>
    </source>
</evidence>
<reference evidence="2 4" key="1">
    <citation type="submission" date="2018-07" db="EMBL/GenBank/DDBJ databases">
        <title>Brachybacterium saurashtrense DSM 23186 genome sequence.</title>
        <authorList>
            <person name="Guo L."/>
        </authorList>
    </citation>
    <scope>NUCLEOTIDE SEQUENCE [LARGE SCALE GENOMIC DNA]</scope>
    <source>
        <strain evidence="2 4">DSM 23186</strain>
    </source>
</reference>
<organism evidence="3 5">
    <name type="scientific">Brachybacterium saurashtrense</name>
    <dbReference type="NCBI Taxonomy" id="556288"/>
    <lineage>
        <taxon>Bacteria</taxon>
        <taxon>Bacillati</taxon>
        <taxon>Actinomycetota</taxon>
        <taxon>Actinomycetes</taxon>
        <taxon>Micrococcales</taxon>
        <taxon>Dermabacteraceae</taxon>
        <taxon>Brachybacterium</taxon>
    </lineage>
</organism>
<dbReference type="EMBL" id="CP031356">
    <property type="protein sequence ID" value="AXK44924.1"/>
    <property type="molecule type" value="Genomic_DNA"/>
</dbReference>
<feature type="transmembrane region" description="Helical" evidence="1">
    <location>
        <begin position="105"/>
        <end position="123"/>
    </location>
</feature>
<evidence type="ECO:0008006" key="6">
    <source>
        <dbReference type="Google" id="ProtNLM"/>
    </source>
</evidence>
<gene>
    <name evidence="2" type="ORF">DWV08_04400</name>
    <name evidence="3" type="ORF">DXU92_12975</name>
</gene>
<proteinExistence type="predicted"/>
<name>A0A345YLX2_9MICO</name>
<evidence type="ECO:0000313" key="2">
    <source>
        <dbReference type="EMBL" id="AXK44924.1"/>
    </source>
</evidence>
<keyword evidence="4" id="KW-1185">Reference proteome</keyword>
<evidence type="ECO:0000313" key="5">
    <source>
        <dbReference type="Proteomes" id="UP000282185"/>
    </source>
</evidence>
<keyword evidence="1" id="KW-0812">Transmembrane</keyword>
<evidence type="ECO:0000313" key="3">
    <source>
        <dbReference type="EMBL" id="RRR21608.1"/>
    </source>
</evidence>
<protein>
    <recommendedName>
        <fullName evidence="6">YggT family protein</fullName>
    </recommendedName>
</protein>